<keyword evidence="13" id="KW-1185">Reference proteome</keyword>
<evidence type="ECO:0000256" key="9">
    <source>
        <dbReference type="ARBA" id="ARBA00074262"/>
    </source>
</evidence>
<evidence type="ECO:0000256" key="5">
    <source>
        <dbReference type="ARBA" id="ARBA00023136"/>
    </source>
</evidence>
<reference evidence="13" key="1">
    <citation type="journal article" date="2014" name="PLoS ONE">
        <title>The genome and linkage map of the northern pike (Esox lucius): conserved synteny revealed between the salmonid sister group and the Neoteleostei.</title>
        <authorList>
            <person name="Rondeau E.B."/>
            <person name="Minkley D.R."/>
            <person name="Leong J.S."/>
            <person name="Messmer A.M."/>
            <person name="Jantzen J.R."/>
            <person name="von Schalburg K.R."/>
            <person name="Lemon C."/>
            <person name="Bird N.H."/>
            <person name="Koop B.F."/>
        </authorList>
    </citation>
    <scope>NUCLEOTIDE SEQUENCE</scope>
</reference>
<feature type="transmembrane region" description="Helical" evidence="10">
    <location>
        <begin position="318"/>
        <end position="337"/>
    </location>
</feature>
<feature type="transmembrane region" description="Helical" evidence="10">
    <location>
        <begin position="357"/>
        <end position="376"/>
    </location>
</feature>
<reference evidence="12" key="2">
    <citation type="submission" date="2020-02" db="EMBL/GenBank/DDBJ databases">
        <title>Esox lucius (northern pike) genome, fEsoLuc1, primary haplotype.</title>
        <authorList>
            <person name="Myers G."/>
            <person name="Karagic N."/>
            <person name="Meyer A."/>
            <person name="Pippel M."/>
            <person name="Reichard M."/>
            <person name="Winkler S."/>
            <person name="Tracey A."/>
            <person name="Sims Y."/>
            <person name="Howe K."/>
            <person name="Rhie A."/>
            <person name="Formenti G."/>
            <person name="Durbin R."/>
            <person name="Fedrigo O."/>
            <person name="Jarvis E.D."/>
        </authorList>
    </citation>
    <scope>NUCLEOTIDE SEQUENCE [LARGE SCALE GENOMIC DNA]</scope>
</reference>
<dbReference type="InterPro" id="IPR051697">
    <property type="entry name" value="Patched_domain-protein"/>
</dbReference>
<dbReference type="FunFam" id="1.20.1640.10:FF:000013">
    <property type="entry name" value="PaTched Related family"/>
    <property type="match status" value="1"/>
</dbReference>
<dbReference type="InterPro" id="IPR000731">
    <property type="entry name" value="SSD"/>
</dbReference>
<keyword evidence="4 10" id="KW-1133">Transmembrane helix</keyword>
<proteinExistence type="inferred from homology"/>
<dbReference type="PANTHER" id="PTHR10796:SF60">
    <property type="entry name" value="PATCHED DOMAIN-CONTAINING PROTEIN 3"/>
    <property type="match status" value="1"/>
</dbReference>
<feature type="transmembrane region" description="Helical" evidence="10">
    <location>
        <begin position="388"/>
        <end position="411"/>
    </location>
</feature>
<keyword evidence="6" id="KW-0325">Glycoprotein</keyword>
<feature type="transmembrane region" description="Helical" evidence="10">
    <location>
        <begin position="283"/>
        <end position="306"/>
    </location>
</feature>
<feature type="transmembrane region" description="Helical" evidence="10">
    <location>
        <begin position="772"/>
        <end position="795"/>
    </location>
</feature>
<dbReference type="Pfam" id="PF02460">
    <property type="entry name" value="Patched"/>
    <property type="match status" value="1"/>
</dbReference>
<evidence type="ECO:0000313" key="12">
    <source>
        <dbReference type="Ensembl" id="ENSELUP00000007485.3"/>
    </source>
</evidence>
<evidence type="ECO:0000259" key="11">
    <source>
        <dbReference type="PROSITE" id="PS50156"/>
    </source>
</evidence>
<evidence type="ECO:0000256" key="2">
    <source>
        <dbReference type="ARBA" id="ARBA00022475"/>
    </source>
</evidence>
<evidence type="ECO:0000256" key="10">
    <source>
        <dbReference type="SAM" id="Phobius"/>
    </source>
</evidence>
<feature type="transmembrane region" description="Helical" evidence="10">
    <location>
        <begin position="29"/>
        <end position="50"/>
    </location>
</feature>
<dbReference type="AlphaFoldDB" id="A0A3P8XSP7"/>
<evidence type="ECO:0000313" key="13">
    <source>
        <dbReference type="Proteomes" id="UP000265140"/>
    </source>
</evidence>
<dbReference type="Ensembl" id="ENSELUT00000007186.3">
    <property type="protein sequence ID" value="ENSELUP00000007485.3"/>
    <property type="gene ID" value="ENSELUG00000008256.3"/>
</dbReference>
<evidence type="ECO:0000256" key="1">
    <source>
        <dbReference type="ARBA" id="ARBA00005585"/>
    </source>
</evidence>
<dbReference type="GO" id="GO:0097225">
    <property type="term" value="C:sperm midpiece"/>
    <property type="evidence" value="ECO:0007669"/>
    <property type="project" value="UniProtKB-ARBA"/>
</dbReference>
<dbReference type="GeneTree" id="ENSGT00940000158727"/>
<evidence type="ECO:0000256" key="6">
    <source>
        <dbReference type="ARBA" id="ARBA00023180"/>
    </source>
</evidence>
<keyword evidence="5 10" id="KW-0472">Membrane</keyword>
<comment type="similarity">
    <text evidence="1">Belongs to the patched family.</text>
</comment>
<dbReference type="Proteomes" id="UP000265140">
    <property type="component" value="Chromosome 21"/>
</dbReference>
<dbReference type="InParanoid" id="A0A3P8XSP7"/>
<comment type="subcellular location">
    <subcellularLocation>
        <location evidence="8">Cell projection</location>
        <location evidence="8">Cilium</location>
        <location evidence="8">Flagellum membrane</location>
        <topology evidence="8">Multi-pass membrane protein</topology>
    </subcellularLocation>
</comment>
<dbReference type="PROSITE" id="PS50156">
    <property type="entry name" value="SSD"/>
    <property type="match status" value="1"/>
</dbReference>
<comment type="function">
    <text evidence="7">May play a role in sperm development or sperm function. However, does not appear to have an essential role in spermatogenesis or male fertility.</text>
</comment>
<reference evidence="12" key="4">
    <citation type="submission" date="2025-09" db="UniProtKB">
        <authorList>
            <consortium name="Ensembl"/>
        </authorList>
    </citation>
    <scope>IDENTIFICATION</scope>
</reference>
<organism evidence="12 13">
    <name type="scientific">Esox lucius</name>
    <name type="common">Northern pike</name>
    <dbReference type="NCBI Taxonomy" id="8010"/>
    <lineage>
        <taxon>Eukaryota</taxon>
        <taxon>Metazoa</taxon>
        <taxon>Chordata</taxon>
        <taxon>Craniata</taxon>
        <taxon>Vertebrata</taxon>
        <taxon>Euteleostomi</taxon>
        <taxon>Actinopterygii</taxon>
        <taxon>Neopterygii</taxon>
        <taxon>Teleostei</taxon>
        <taxon>Protacanthopterygii</taxon>
        <taxon>Esociformes</taxon>
        <taxon>Esocidae</taxon>
        <taxon>Esox</taxon>
    </lineage>
</organism>
<dbReference type="PANTHER" id="PTHR10796">
    <property type="entry name" value="PATCHED-RELATED"/>
    <property type="match status" value="1"/>
</dbReference>
<feature type="transmembrane region" description="Helical" evidence="10">
    <location>
        <begin position="675"/>
        <end position="693"/>
    </location>
</feature>
<dbReference type="SUPFAM" id="SSF82866">
    <property type="entry name" value="Multidrug efflux transporter AcrB transmembrane domain"/>
    <property type="match status" value="2"/>
</dbReference>
<accession>A0A3P8XSP7</accession>
<feature type="transmembrane region" description="Helical" evidence="10">
    <location>
        <begin position="726"/>
        <end position="751"/>
    </location>
</feature>
<dbReference type="OMA" id="MWHITFF"/>
<name>A0A3P8XSP7_ESOLU</name>
<evidence type="ECO:0000256" key="3">
    <source>
        <dbReference type="ARBA" id="ARBA00022692"/>
    </source>
</evidence>
<reference evidence="12" key="3">
    <citation type="submission" date="2025-08" db="UniProtKB">
        <authorList>
            <consortium name="Ensembl"/>
        </authorList>
    </citation>
    <scope>IDENTIFICATION</scope>
</reference>
<feature type="domain" description="SSD" evidence="11">
    <location>
        <begin position="254"/>
        <end position="411"/>
    </location>
</feature>
<dbReference type="InterPro" id="IPR003392">
    <property type="entry name" value="PTHD_SSD"/>
</dbReference>
<sequence>MSRCNTGCFEKPLARVFETLGYFVGRHPWWFFIVPLFISAGLGGGFYFLADRKANDIEEMFTPTNGPAKNERQVVQEYFPQNDSAFSRLRLYTEGTFASVIVSSTENILTVPAFTKIFQIDDDFKNLKVNECSFKELCVKKNGMCVSNAIFQIVPSPADVVTTPISYPYNGRIFIASEIGGVELKTGSTAEIGRAKAIRLFYFLKEDNQTVNNIWLQRFIETASKMQQQQGNMTISYFTSMSRNEEFEKSSDSIIPLFSLTYTLGITFSIISCLRLDCVRNKVWVASIGVLSAGMAVLSSFGLLLYCGMPFAMTVASAPFLILGIGVDDMFIMISCWQQTQVKDSVKDRMASTYKHAAVSITITTLTDALAFYIGLLTPFGSVQSFCMYTGTAVLFCYLYNITFFGAFLALNGRREKDNRHWLTCMKVPEPEINCKNYNLCCVGGAYDQETGKEEPMPINNFFKTYYGPFLTRNSTKVFVIILYLGYLASSIYGCFQIKEGIDLKNLAADGSYVASYYDYEDKFFSEYGPNVMVIVADNKFKYWDETEREQLYKCLNNLEDLQLDGRPMVAKNMTISWLETYLASGTFPTQAVFMDTLPAFLQVSGFLQDVNISNRVIIASRMFIQTVNISTAVDEKNMLNNLRNTADDCPVNLVVYHPAFIYFDQYAVIVSNTIQNIVVATVAMLVISLMLIPSPICSLWVTFAIASVIVGVAGFMALWDVNLDSVSMINLVICIGFSVDFSAHISYAFVSSNKETANERAIDAVFNLGYPILQGAVSTILGVVVLSAAASYIFRTFFKIMFLVILFGAVHGIVFIPVFLTLFGKVSDREPFAVL</sequence>
<keyword evidence="3 10" id="KW-0812">Transmembrane</keyword>
<dbReference type="Bgee" id="ENSELUG00000008256">
    <property type="expression patterns" value="Expressed in ovary and 14 other cell types or tissues"/>
</dbReference>
<protein>
    <recommendedName>
        <fullName evidence="9">Patched domain-containing protein 3</fullName>
    </recommendedName>
</protein>
<feature type="transmembrane region" description="Helical" evidence="10">
    <location>
        <begin position="801"/>
        <end position="824"/>
    </location>
</feature>
<evidence type="ECO:0000256" key="7">
    <source>
        <dbReference type="ARBA" id="ARBA00057027"/>
    </source>
</evidence>
<gene>
    <name evidence="12" type="primary">PTCHD3</name>
</gene>
<dbReference type="GO" id="GO:0016020">
    <property type="term" value="C:membrane"/>
    <property type="evidence" value="ECO:0007669"/>
    <property type="project" value="InterPro"/>
</dbReference>
<evidence type="ECO:0000256" key="8">
    <source>
        <dbReference type="ARBA" id="ARBA00060429"/>
    </source>
</evidence>
<dbReference type="Gene3D" id="1.20.1640.10">
    <property type="entry name" value="Multidrug efflux transporter AcrB transmembrane domain"/>
    <property type="match status" value="2"/>
</dbReference>
<keyword evidence="2" id="KW-1003">Cell membrane</keyword>
<evidence type="ECO:0000256" key="4">
    <source>
        <dbReference type="ARBA" id="ARBA00022989"/>
    </source>
</evidence>
<feature type="transmembrane region" description="Helical" evidence="10">
    <location>
        <begin position="700"/>
        <end position="720"/>
    </location>
</feature>